<feature type="transmembrane region" description="Helical" evidence="1">
    <location>
        <begin position="51"/>
        <end position="72"/>
    </location>
</feature>
<keyword evidence="1" id="KW-0472">Membrane</keyword>
<evidence type="ECO:0000256" key="1">
    <source>
        <dbReference type="SAM" id="Phobius"/>
    </source>
</evidence>
<accession>A0A3E0I6M8</accession>
<keyword evidence="1" id="KW-1133">Transmembrane helix</keyword>
<dbReference type="Proteomes" id="UP000256269">
    <property type="component" value="Unassembled WGS sequence"/>
</dbReference>
<comment type="caution">
    <text evidence="2">The sequence shown here is derived from an EMBL/GenBank/DDBJ whole genome shotgun (WGS) entry which is preliminary data.</text>
</comment>
<name>A0A3E0I6M8_9PSEU</name>
<evidence type="ECO:0000313" key="3">
    <source>
        <dbReference type="Proteomes" id="UP000256269"/>
    </source>
</evidence>
<dbReference type="EMBL" id="QUNO01000002">
    <property type="protein sequence ID" value="REH54270.1"/>
    <property type="molecule type" value="Genomic_DNA"/>
</dbReference>
<gene>
    <name evidence="2" type="ORF">BCF44_102502</name>
</gene>
<keyword evidence="3" id="KW-1185">Reference proteome</keyword>
<sequence>MVGGRRWAFHDPTAGMGGVVPTRTARLWLAVVGVTLCFLACLASFQLGMTWAGVLLAGLSAATMVNIGWVAYRRHKD</sequence>
<evidence type="ECO:0000313" key="2">
    <source>
        <dbReference type="EMBL" id="REH54270.1"/>
    </source>
</evidence>
<proteinExistence type="predicted"/>
<dbReference type="AlphaFoldDB" id="A0A3E0I6M8"/>
<reference evidence="2 3" key="1">
    <citation type="submission" date="2018-08" db="EMBL/GenBank/DDBJ databases">
        <title>Genomic Encyclopedia of Archaeal and Bacterial Type Strains, Phase II (KMG-II): from individual species to whole genera.</title>
        <authorList>
            <person name="Goeker M."/>
        </authorList>
    </citation>
    <scope>NUCLEOTIDE SEQUENCE [LARGE SCALE GENOMIC DNA]</scope>
    <source>
        <strain evidence="2 3">DSM 45791</strain>
    </source>
</reference>
<organism evidence="2 3">
    <name type="scientific">Kutzneria buriramensis</name>
    <dbReference type="NCBI Taxonomy" id="1045776"/>
    <lineage>
        <taxon>Bacteria</taxon>
        <taxon>Bacillati</taxon>
        <taxon>Actinomycetota</taxon>
        <taxon>Actinomycetes</taxon>
        <taxon>Pseudonocardiales</taxon>
        <taxon>Pseudonocardiaceae</taxon>
        <taxon>Kutzneria</taxon>
    </lineage>
</organism>
<keyword evidence="1" id="KW-0812">Transmembrane</keyword>
<protein>
    <submittedName>
        <fullName evidence="2">Uncharacterized protein</fullName>
    </submittedName>
</protein>
<feature type="transmembrane region" description="Helical" evidence="1">
    <location>
        <begin position="27"/>
        <end position="45"/>
    </location>
</feature>